<dbReference type="AlphaFoldDB" id="A0A7E4W536"/>
<organism evidence="2 3">
    <name type="scientific">Panagrellus redivivus</name>
    <name type="common">Microworm</name>
    <dbReference type="NCBI Taxonomy" id="6233"/>
    <lineage>
        <taxon>Eukaryota</taxon>
        <taxon>Metazoa</taxon>
        <taxon>Ecdysozoa</taxon>
        <taxon>Nematoda</taxon>
        <taxon>Chromadorea</taxon>
        <taxon>Rhabditida</taxon>
        <taxon>Tylenchina</taxon>
        <taxon>Panagrolaimomorpha</taxon>
        <taxon>Panagrolaimoidea</taxon>
        <taxon>Panagrolaimidae</taxon>
        <taxon>Panagrellus</taxon>
    </lineage>
</organism>
<dbReference type="WBParaSite" id="Pan_g6949.t1">
    <property type="protein sequence ID" value="Pan_g6949.t1"/>
    <property type="gene ID" value="Pan_g6949"/>
</dbReference>
<dbReference type="GO" id="GO:0010506">
    <property type="term" value="P:regulation of autophagy"/>
    <property type="evidence" value="ECO:0007669"/>
    <property type="project" value="InterPro"/>
</dbReference>
<feature type="compositionally biased region" description="Low complexity" evidence="1">
    <location>
        <begin position="43"/>
        <end position="52"/>
    </location>
</feature>
<reference evidence="3" key="2">
    <citation type="submission" date="2020-10" db="UniProtKB">
        <authorList>
            <consortium name="WormBaseParasite"/>
        </authorList>
    </citation>
    <scope>IDENTIFICATION</scope>
</reference>
<dbReference type="PANTHER" id="PTHR12897">
    <property type="entry name" value="COLON CANCER-ASSOCIATED PROTEIN MIC1"/>
    <property type="match status" value="1"/>
</dbReference>
<evidence type="ECO:0000313" key="3">
    <source>
        <dbReference type="WBParaSite" id="Pan_g6949.t1"/>
    </source>
</evidence>
<evidence type="ECO:0000256" key="1">
    <source>
        <dbReference type="SAM" id="MobiDB-lite"/>
    </source>
</evidence>
<sequence length="256" mass="28451">MLTVSTKKKHYSVSEKERLELYDASDGLRMPNGVDDEMRASRNRCSASSISSESKRAANSDAYLAKMGSGNDPAFVTPISVDSAIDASVDPSTFVMLPPNIIVDPRLGVFADVTLNLANVCHFINDKEVLLRFIMNRTKAEELMLEVIQSLILTKALSLAKLSDVFREIFDCPKPPPPAVSKMSLLPKADSVKFHLIPEAYAPMRVDQSAILGLVFEPLRENSQVDKRWLSDVLLEFLLILKKARVVVDVSYFQGF</sequence>
<keyword evidence="2" id="KW-1185">Reference proteome</keyword>
<protein>
    <submittedName>
        <fullName evidence="3">ULP_PROTEASE domain-containing protein</fullName>
    </submittedName>
</protein>
<dbReference type="Proteomes" id="UP000492821">
    <property type="component" value="Unassembled WGS sequence"/>
</dbReference>
<dbReference type="InterPro" id="IPR040371">
    <property type="entry name" value="RMC1"/>
</dbReference>
<reference evidence="2" key="1">
    <citation type="journal article" date="2013" name="Genetics">
        <title>The draft genome and transcriptome of Panagrellus redivivus are shaped by the harsh demands of a free-living lifestyle.</title>
        <authorList>
            <person name="Srinivasan J."/>
            <person name="Dillman A.R."/>
            <person name="Macchietto M.G."/>
            <person name="Heikkinen L."/>
            <person name="Lakso M."/>
            <person name="Fracchia K.M."/>
            <person name="Antoshechkin I."/>
            <person name="Mortazavi A."/>
            <person name="Wong G."/>
            <person name="Sternberg P.W."/>
        </authorList>
    </citation>
    <scope>NUCLEOTIDE SEQUENCE [LARGE SCALE GENOMIC DNA]</scope>
    <source>
        <strain evidence="2">MT8872</strain>
    </source>
</reference>
<evidence type="ECO:0000313" key="2">
    <source>
        <dbReference type="Proteomes" id="UP000492821"/>
    </source>
</evidence>
<accession>A0A7E4W536</accession>
<proteinExistence type="predicted"/>
<dbReference type="PANTHER" id="PTHR12897:SF4">
    <property type="entry name" value="REGULATOR OF MON1-CCZ1 COMPLEX"/>
    <property type="match status" value="1"/>
</dbReference>
<dbReference type="GO" id="GO:0035658">
    <property type="term" value="C:Mon1-Ccz1 complex"/>
    <property type="evidence" value="ECO:0007669"/>
    <property type="project" value="InterPro"/>
</dbReference>
<dbReference type="GO" id="GO:0005765">
    <property type="term" value="C:lysosomal membrane"/>
    <property type="evidence" value="ECO:0007669"/>
    <property type="project" value="TreeGrafter"/>
</dbReference>
<dbReference type="GO" id="GO:0031902">
    <property type="term" value="C:late endosome membrane"/>
    <property type="evidence" value="ECO:0007669"/>
    <property type="project" value="TreeGrafter"/>
</dbReference>
<feature type="region of interest" description="Disordered" evidence="1">
    <location>
        <begin position="32"/>
        <end position="53"/>
    </location>
</feature>
<name>A0A7E4W536_PANRE</name>